<comment type="similarity">
    <text evidence="1">Belongs to the SorC transcriptional regulatory family.</text>
</comment>
<evidence type="ECO:0000256" key="3">
    <source>
        <dbReference type="ARBA" id="ARBA00023125"/>
    </source>
</evidence>
<accession>A0A3B0SZ83</accession>
<reference evidence="7" key="1">
    <citation type="submission" date="2018-06" db="EMBL/GenBank/DDBJ databases">
        <authorList>
            <person name="Zhirakovskaya E."/>
        </authorList>
    </citation>
    <scope>NUCLEOTIDE SEQUENCE</scope>
</reference>
<protein>
    <submittedName>
        <fullName evidence="7">Transcriptional regulator of mannitol utilization, DeoR family protein</fullName>
    </submittedName>
</protein>
<dbReference type="InterPro" id="IPR037171">
    <property type="entry name" value="NagB/RpiA_transferase-like"/>
</dbReference>
<name>A0A3B0SZ83_9ZZZZ</name>
<dbReference type="SUPFAM" id="SSF100950">
    <property type="entry name" value="NagB/RpiA/CoA transferase-like"/>
    <property type="match status" value="1"/>
</dbReference>
<dbReference type="InterPro" id="IPR007324">
    <property type="entry name" value="Sugar-bd_dom_put"/>
</dbReference>
<dbReference type="InterPro" id="IPR000835">
    <property type="entry name" value="HTH_MarR-typ"/>
</dbReference>
<dbReference type="GO" id="GO:0030246">
    <property type="term" value="F:carbohydrate binding"/>
    <property type="evidence" value="ECO:0007669"/>
    <property type="project" value="InterPro"/>
</dbReference>
<dbReference type="PANTHER" id="PTHR34294:SF1">
    <property type="entry name" value="TRANSCRIPTIONAL REGULATOR LSRR"/>
    <property type="match status" value="1"/>
</dbReference>
<dbReference type="EMBL" id="UOEM01000022">
    <property type="protein sequence ID" value="VAW10908.1"/>
    <property type="molecule type" value="Genomic_DNA"/>
</dbReference>
<dbReference type="SUPFAM" id="SSF88659">
    <property type="entry name" value="Sigma3 and sigma4 domains of RNA polymerase sigma factors"/>
    <property type="match status" value="1"/>
</dbReference>
<feature type="domain" description="Sugar-binding" evidence="5">
    <location>
        <begin position="65"/>
        <end position="319"/>
    </location>
</feature>
<evidence type="ECO:0000259" key="5">
    <source>
        <dbReference type="Pfam" id="PF04198"/>
    </source>
</evidence>
<keyword evidence="4" id="KW-0804">Transcription</keyword>
<evidence type="ECO:0000313" key="7">
    <source>
        <dbReference type="EMBL" id="VAW10908.1"/>
    </source>
</evidence>
<dbReference type="GO" id="GO:0003677">
    <property type="term" value="F:DNA binding"/>
    <property type="evidence" value="ECO:0007669"/>
    <property type="project" value="UniProtKB-KW"/>
</dbReference>
<evidence type="ECO:0000256" key="4">
    <source>
        <dbReference type="ARBA" id="ARBA00023163"/>
    </source>
</evidence>
<feature type="domain" description="HTH marR-type" evidence="6">
    <location>
        <begin position="22"/>
        <end position="60"/>
    </location>
</feature>
<dbReference type="Gene3D" id="1.10.10.10">
    <property type="entry name" value="Winged helix-like DNA-binding domain superfamily/Winged helix DNA-binding domain"/>
    <property type="match status" value="1"/>
</dbReference>
<dbReference type="AlphaFoldDB" id="A0A3B0SZ83"/>
<evidence type="ECO:0000256" key="1">
    <source>
        <dbReference type="ARBA" id="ARBA00010466"/>
    </source>
</evidence>
<dbReference type="InterPro" id="IPR036388">
    <property type="entry name" value="WH-like_DNA-bd_sf"/>
</dbReference>
<dbReference type="Pfam" id="PF04198">
    <property type="entry name" value="Sugar-bind"/>
    <property type="match status" value="1"/>
</dbReference>
<dbReference type="InterPro" id="IPR013324">
    <property type="entry name" value="RNA_pol_sigma_r3/r4-like"/>
</dbReference>
<dbReference type="PANTHER" id="PTHR34294">
    <property type="entry name" value="TRANSCRIPTIONAL REGULATOR-RELATED"/>
    <property type="match status" value="1"/>
</dbReference>
<gene>
    <name evidence="7" type="ORF">MNBD_ALPHA09-1229</name>
</gene>
<evidence type="ECO:0000256" key="2">
    <source>
        <dbReference type="ARBA" id="ARBA00023015"/>
    </source>
</evidence>
<organism evidence="7">
    <name type="scientific">hydrothermal vent metagenome</name>
    <dbReference type="NCBI Taxonomy" id="652676"/>
    <lineage>
        <taxon>unclassified sequences</taxon>
        <taxon>metagenomes</taxon>
        <taxon>ecological metagenomes</taxon>
    </lineage>
</organism>
<keyword evidence="2" id="KW-0805">Transcription regulation</keyword>
<keyword evidence="3" id="KW-0238">DNA-binding</keyword>
<proteinExistence type="inferred from homology"/>
<evidence type="ECO:0000259" key="6">
    <source>
        <dbReference type="Pfam" id="PF12802"/>
    </source>
</evidence>
<dbReference type="InterPro" id="IPR051054">
    <property type="entry name" value="SorC_transcr_regulators"/>
</dbReference>
<dbReference type="Gene3D" id="3.40.50.1360">
    <property type="match status" value="1"/>
</dbReference>
<dbReference type="GO" id="GO:0003700">
    <property type="term" value="F:DNA-binding transcription factor activity"/>
    <property type="evidence" value="ECO:0007669"/>
    <property type="project" value="InterPro"/>
</dbReference>
<dbReference type="Pfam" id="PF12802">
    <property type="entry name" value="MarR_2"/>
    <property type="match status" value="1"/>
</dbReference>
<sequence>MSKGNGSENDVDPLDDAARAAWLYYIGGLTQDQIAKELGVSRQRAQRLVSKAIEKGLIHVRLEHKVAGCLDLEVALKRKFNLRLCRVTLSLPPGADPVGSIAPTAAAEMERFLSASQPLVMALGTGRTLRATVDELRTMECEHHKIVSLNGNIAPDGSASYYDVIMRITDKVRARHFPMPLPVIVENAEERAVLQSLKPVLRVSALARSADVTFVGVGQMSDDAPLLKDGFISKRELTELQRQGAVGEIVGWIYDQSGQYLEGGINTRVAGVRVNVTDERLACGIAAGSEKLPALEAALKGKLLNGLVTDEATASALLNQTDKPIFS</sequence>